<name>A0A4Q7JBM4_9PSEU</name>
<organism evidence="2 3">
    <name type="scientific">Amycolatopsis suaedae</name>
    <dbReference type="NCBI Taxonomy" id="2510978"/>
    <lineage>
        <taxon>Bacteria</taxon>
        <taxon>Bacillati</taxon>
        <taxon>Actinomycetota</taxon>
        <taxon>Actinomycetes</taxon>
        <taxon>Pseudonocardiales</taxon>
        <taxon>Pseudonocardiaceae</taxon>
        <taxon>Amycolatopsis</taxon>
    </lineage>
</organism>
<evidence type="ECO:0000313" key="3">
    <source>
        <dbReference type="Proteomes" id="UP000292003"/>
    </source>
</evidence>
<gene>
    <name evidence="2" type="ORF">EWH70_10740</name>
</gene>
<dbReference type="RefSeq" id="WP_130475137.1">
    <property type="nucleotide sequence ID" value="NZ_SFCC01000004.1"/>
</dbReference>
<dbReference type="Proteomes" id="UP000292003">
    <property type="component" value="Unassembled WGS sequence"/>
</dbReference>
<proteinExistence type="predicted"/>
<dbReference type="AlphaFoldDB" id="A0A4Q7JBM4"/>
<evidence type="ECO:0000256" key="1">
    <source>
        <dbReference type="SAM" id="Phobius"/>
    </source>
</evidence>
<evidence type="ECO:0000313" key="2">
    <source>
        <dbReference type="EMBL" id="RZQ64426.1"/>
    </source>
</evidence>
<accession>A0A4Q7JBM4</accession>
<dbReference type="OrthoDB" id="4571658at2"/>
<dbReference type="EMBL" id="SFCC01000004">
    <property type="protein sequence ID" value="RZQ64426.1"/>
    <property type="molecule type" value="Genomic_DNA"/>
</dbReference>
<feature type="transmembrane region" description="Helical" evidence="1">
    <location>
        <begin position="25"/>
        <end position="45"/>
    </location>
</feature>
<keyword evidence="1" id="KW-1133">Transmembrane helix</keyword>
<keyword evidence="1" id="KW-0472">Membrane</keyword>
<comment type="caution">
    <text evidence="2">The sequence shown here is derived from an EMBL/GenBank/DDBJ whole genome shotgun (WGS) entry which is preliminary data.</text>
</comment>
<keyword evidence="1" id="KW-0812">Transmembrane</keyword>
<keyword evidence="3" id="KW-1185">Reference proteome</keyword>
<reference evidence="2 3" key="1">
    <citation type="submission" date="2019-02" db="EMBL/GenBank/DDBJ databases">
        <title>Draft genome sequence of Amycolatopsis sp. 8-3EHSu isolated from roots of Suaeda maritima.</title>
        <authorList>
            <person name="Duangmal K."/>
            <person name="Chantavorakit T."/>
        </authorList>
    </citation>
    <scope>NUCLEOTIDE SEQUENCE [LARGE SCALE GENOMIC DNA]</scope>
    <source>
        <strain evidence="2 3">8-3EHSu</strain>
    </source>
</reference>
<protein>
    <submittedName>
        <fullName evidence="2">Hydrophobic protein</fullName>
    </submittedName>
</protein>
<sequence>MWLILAVLLLAIALGAGGFAVEALWYVAAAVLIIWLLGFVIRPAGGKRWYRW</sequence>